<dbReference type="SMART" id="SM00327">
    <property type="entry name" value="VWA"/>
    <property type="match status" value="2"/>
</dbReference>
<dbReference type="InterPro" id="IPR036465">
    <property type="entry name" value="vWFA_dom_sf"/>
</dbReference>
<dbReference type="EMBL" id="CALNXK010000157">
    <property type="protein sequence ID" value="CAH3170620.1"/>
    <property type="molecule type" value="Genomic_DNA"/>
</dbReference>
<feature type="non-terminal residue" evidence="2">
    <location>
        <position position="384"/>
    </location>
</feature>
<dbReference type="CDD" id="cd01450">
    <property type="entry name" value="vWFA_subfamily_ECM"/>
    <property type="match status" value="1"/>
</dbReference>
<feature type="domain" description="VWFA" evidence="1">
    <location>
        <begin position="211"/>
        <end position="384"/>
    </location>
</feature>
<dbReference type="SUPFAM" id="SSF53300">
    <property type="entry name" value="vWA-like"/>
    <property type="match status" value="2"/>
</dbReference>
<comment type="caution">
    <text evidence="2">The sequence shown here is derived from an EMBL/GenBank/DDBJ whole genome shotgun (WGS) entry which is preliminary data.</text>
</comment>
<keyword evidence="3" id="KW-1185">Reference proteome</keyword>
<evidence type="ECO:0000313" key="3">
    <source>
        <dbReference type="Proteomes" id="UP001159405"/>
    </source>
</evidence>
<evidence type="ECO:0000313" key="2">
    <source>
        <dbReference type="EMBL" id="CAH3170620.1"/>
    </source>
</evidence>
<evidence type="ECO:0000259" key="1">
    <source>
        <dbReference type="PROSITE" id="PS50234"/>
    </source>
</evidence>
<dbReference type="InterPro" id="IPR050525">
    <property type="entry name" value="ECM_Assembly_Org"/>
</dbReference>
<dbReference type="PROSITE" id="PS50234">
    <property type="entry name" value="VWFA"/>
    <property type="match status" value="2"/>
</dbReference>
<dbReference type="PANTHER" id="PTHR24020:SF20">
    <property type="entry name" value="PH DOMAIN-CONTAINING PROTEIN"/>
    <property type="match status" value="1"/>
</dbReference>
<protein>
    <recommendedName>
        <fullName evidence="1">VWFA domain-containing protein</fullName>
    </recommendedName>
</protein>
<reference evidence="2 3" key="1">
    <citation type="submission" date="2022-05" db="EMBL/GenBank/DDBJ databases">
        <authorList>
            <consortium name="Genoscope - CEA"/>
            <person name="William W."/>
        </authorList>
    </citation>
    <scope>NUCLEOTIDE SEQUENCE [LARGE SCALE GENOMIC DNA]</scope>
</reference>
<dbReference type="PANTHER" id="PTHR24020">
    <property type="entry name" value="COLLAGEN ALPHA"/>
    <property type="match status" value="1"/>
</dbReference>
<name>A0ABN8QUZ0_9CNID</name>
<dbReference type="Pfam" id="PF00092">
    <property type="entry name" value="VWA"/>
    <property type="match status" value="2"/>
</dbReference>
<sequence length="384" mass="41397">MDTTFIIDSSLCDSDSNWNRLLYFVQTLVSFFNVSPSGGRIALITYDTDASVALKFNTLAENLLNSAEVNRRVGLLRCQGGSRRIDKALELAEKEVLTPAGGMRDISKPVFVITTGKQTTDQGAYTPLDEASARLRTKGAAVFVLGIGKDVDTSELNQIASGPKNVFTVDSFEDLNDKANGVKRGICILVPTPSVTTTPTPTTAACKAIADVAFIVDSSGSIGRRKWPLVLDFLKELITLFNVGPDDTHIAVVAYSTNPKLEFTFNALSGAQITVEEYGKLINKIRFQRGFTYIDKALKMADEQVFVTSAGMRPNVDKVAIVITDGEQTTTEDYTPLATASKGIKDKGVVVYSLGIGSGVNSDQLRQIASSDDNVFTATGFDTL</sequence>
<dbReference type="InterPro" id="IPR002035">
    <property type="entry name" value="VWF_A"/>
</dbReference>
<organism evidence="2 3">
    <name type="scientific">Porites lobata</name>
    <dbReference type="NCBI Taxonomy" id="104759"/>
    <lineage>
        <taxon>Eukaryota</taxon>
        <taxon>Metazoa</taxon>
        <taxon>Cnidaria</taxon>
        <taxon>Anthozoa</taxon>
        <taxon>Hexacorallia</taxon>
        <taxon>Scleractinia</taxon>
        <taxon>Fungiina</taxon>
        <taxon>Poritidae</taxon>
        <taxon>Porites</taxon>
    </lineage>
</organism>
<feature type="domain" description="VWFA" evidence="1">
    <location>
        <begin position="2"/>
        <end position="182"/>
    </location>
</feature>
<gene>
    <name evidence="2" type="ORF">PLOB_00010896</name>
</gene>
<dbReference type="PRINTS" id="PR00453">
    <property type="entry name" value="VWFADOMAIN"/>
</dbReference>
<accession>A0ABN8QUZ0</accession>
<dbReference type="Proteomes" id="UP001159405">
    <property type="component" value="Unassembled WGS sequence"/>
</dbReference>
<proteinExistence type="predicted"/>
<dbReference type="Gene3D" id="3.40.50.410">
    <property type="entry name" value="von Willebrand factor, type A domain"/>
    <property type="match status" value="2"/>
</dbReference>